<dbReference type="EMBL" id="JAXCGZ010002584">
    <property type="protein sequence ID" value="KAK7083746.1"/>
    <property type="molecule type" value="Genomic_DNA"/>
</dbReference>
<proteinExistence type="predicted"/>
<gene>
    <name evidence="2" type="ORF">SK128_014997</name>
</gene>
<reference evidence="2 3" key="1">
    <citation type="submission" date="2023-11" db="EMBL/GenBank/DDBJ databases">
        <title>Halocaridina rubra genome assembly.</title>
        <authorList>
            <person name="Smith C."/>
        </authorList>
    </citation>
    <scope>NUCLEOTIDE SEQUENCE [LARGE SCALE GENOMIC DNA]</scope>
    <source>
        <strain evidence="2">EP-1</strain>
        <tissue evidence="2">Whole</tissue>
    </source>
</reference>
<evidence type="ECO:0000313" key="3">
    <source>
        <dbReference type="Proteomes" id="UP001381693"/>
    </source>
</evidence>
<name>A0AAN8XGJ4_HALRR</name>
<dbReference type="Proteomes" id="UP001381693">
    <property type="component" value="Unassembled WGS sequence"/>
</dbReference>
<comment type="caution">
    <text evidence="2">The sequence shown here is derived from an EMBL/GenBank/DDBJ whole genome shotgun (WGS) entry which is preliminary data.</text>
</comment>
<sequence>MTIVVAAMTPIGGKEGKKLNGEKSVATTTYDCCYNQQCQIKTHWGPDAKDTEGALSCEQSEPNQLGVDGTGGVVSP</sequence>
<keyword evidence="3" id="KW-1185">Reference proteome</keyword>
<organism evidence="2 3">
    <name type="scientific">Halocaridina rubra</name>
    <name type="common">Hawaiian red shrimp</name>
    <dbReference type="NCBI Taxonomy" id="373956"/>
    <lineage>
        <taxon>Eukaryota</taxon>
        <taxon>Metazoa</taxon>
        <taxon>Ecdysozoa</taxon>
        <taxon>Arthropoda</taxon>
        <taxon>Crustacea</taxon>
        <taxon>Multicrustacea</taxon>
        <taxon>Malacostraca</taxon>
        <taxon>Eumalacostraca</taxon>
        <taxon>Eucarida</taxon>
        <taxon>Decapoda</taxon>
        <taxon>Pleocyemata</taxon>
        <taxon>Caridea</taxon>
        <taxon>Atyoidea</taxon>
        <taxon>Atyidae</taxon>
        <taxon>Halocaridina</taxon>
    </lineage>
</organism>
<dbReference type="AlphaFoldDB" id="A0AAN8XGJ4"/>
<evidence type="ECO:0000313" key="2">
    <source>
        <dbReference type="EMBL" id="KAK7083746.1"/>
    </source>
</evidence>
<evidence type="ECO:0000256" key="1">
    <source>
        <dbReference type="SAM" id="MobiDB-lite"/>
    </source>
</evidence>
<feature type="region of interest" description="Disordered" evidence="1">
    <location>
        <begin position="48"/>
        <end position="76"/>
    </location>
</feature>
<accession>A0AAN8XGJ4</accession>
<protein>
    <submittedName>
        <fullName evidence="2">Uncharacterized protein</fullName>
    </submittedName>
</protein>